<dbReference type="RefSeq" id="WP_286267140.1">
    <property type="nucleotide sequence ID" value="NZ_AP028056.1"/>
</dbReference>
<dbReference type="InterPro" id="IPR028989">
    <property type="entry name" value="RimP_N"/>
</dbReference>
<dbReference type="HAMAP" id="MF_01077">
    <property type="entry name" value="RimP"/>
    <property type="match status" value="1"/>
</dbReference>
<evidence type="ECO:0000256" key="1">
    <source>
        <dbReference type="ARBA" id="ARBA00022490"/>
    </source>
</evidence>
<evidence type="ECO:0000259" key="5">
    <source>
        <dbReference type="Pfam" id="PF17384"/>
    </source>
</evidence>
<reference evidence="6" key="1">
    <citation type="journal article" date="2024" name="Int. J. Syst. Evol. Microbiol.">
        <title>Brooklawnia propionicigenes sp. nov., a facultatively anaerobic, propionate-producing bacterium isolated from a methanogenic reactor treating waste from cattle farms.</title>
        <authorList>
            <person name="Akita Y."/>
            <person name="Ueki A."/>
            <person name="Tonouchi A."/>
            <person name="Sugawara Y."/>
            <person name="Honma S."/>
            <person name="Kaku N."/>
            <person name="Ueki K."/>
        </authorList>
    </citation>
    <scope>NUCLEOTIDE SEQUENCE</scope>
    <source>
        <strain evidence="6">SH051</strain>
    </source>
</reference>
<comment type="function">
    <text evidence="3">Required for maturation of 30S ribosomal subunits.</text>
</comment>
<dbReference type="InterPro" id="IPR003728">
    <property type="entry name" value="Ribosome_maturation_RimP"/>
</dbReference>
<evidence type="ECO:0000259" key="4">
    <source>
        <dbReference type="Pfam" id="PF02576"/>
    </source>
</evidence>
<dbReference type="EMBL" id="AP028056">
    <property type="protein sequence ID" value="BEH01151.1"/>
    <property type="molecule type" value="Genomic_DNA"/>
</dbReference>
<dbReference type="InterPro" id="IPR036847">
    <property type="entry name" value="RimP_C_sf"/>
</dbReference>
<dbReference type="GO" id="GO:0005829">
    <property type="term" value="C:cytosol"/>
    <property type="evidence" value="ECO:0007669"/>
    <property type="project" value="TreeGrafter"/>
</dbReference>
<gene>
    <name evidence="3 6" type="primary">rimP</name>
    <name evidence="6" type="ORF">brsh051_04320</name>
</gene>
<dbReference type="InterPro" id="IPR028998">
    <property type="entry name" value="RimP_C"/>
</dbReference>
<dbReference type="GO" id="GO:0000028">
    <property type="term" value="P:ribosomal small subunit assembly"/>
    <property type="evidence" value="ECO:0007669"/>
    <property type="project" value="TreeGrafter"/>
</dbReference>
<dbReference type="PANTHER" id="PTHR33867">
    <property type="entry name" value="RIBOSOME MATURATION FACTOR RIMP"/>
    <property type="match status" value="1"/>
</dbReference>
<sequence length="163" mass="17532">MKHTGLEEELAAVLAGHQLELDDLEVQAAGKRRVVRVTVDGDGPSGTGPDLDQIADATRAISQALDDTDALGDAPYTLEVSTRGVSRPLTKPAHYRRNLTRLVTLTLADGTSLTGRISAADERSVTVDVDGEERTIGFDQISKAVIQVEMNRRLTDDHDEAGE</sequence>
<evidence type="ECO:0000256" key="2">
    <source>
        <dbReference type="ARBA" id="ARBA00022517"/>
    </source>
</evidence>
<feature type="domain" description="Ribosome maturation factor RimP N-terminal" evidence="4">
    <location>
        <begin position="11"/>
        <end position="85"/>
    </location>
</feature>
<feature type="domain" description="Ribosome maturation factor RimP C-terminal" evidence="5">
    <location>
        <begin position="89"/>
        <end position="149"/>
    </location>
</feature>
<dbReference type="AlphaFoldDB" id="A0AAN0MFE0"/>
<dbReference type="KEGG" id="broo:brsh051_04320"/>
<name>A0AAN0MFE0_9ACTN</name>
<dbReference type="CDD" id="cd01734">
    <property type="entry name" value="YlxS_C"/>
    <property type="match status" value="1"/>
</dbReference>
<keyword evidence="7" id="KW-1185">Reference proteome</keyword>
<dbReference type="Proteomes" id="UP001431656">
    <property type="component" value="Chromosome"/>
</dbReference>
<dbReference type="SUPFAM" id="SSF74942">
    <property type="entry name" value="YhbC-like, C-terminal domain"/>
    <property type="match status" value="1"/>
</dbReference>
<keyword evidence="1 3" id="KW-0963">Cytoplasm</keyword>
<dbReference type="Pfam" id="PF02576">
    <property type="entry name" value="RimP_N"/>
    <property type="match status" value="1"/>
</dbReference>
<dbReference type="InterPro" id="IPR035956">
    <property type="entry name" value="RimP_N_sf"/>
</dbReference>
<protein>
    <recommendedName>
        <fullName evidence="3">Ribosome maturation factor RimP</fullName>
    </recommendedName>
</protein>
<organism evidence="6 7">
    <name type="scientific">Brooklawnia propionicigenes</name>
    <dbReference type="NCBI Taxonomy" id="3041175"/>
    <lineage>
        <taxon>Bacteria</taxon>
        <taxon>Bacillati</taxon>
        <taxon>Actinomycetota</taxon>
        <taxon>Actinomycetes</taxon>
        <taxon>Propionibacteriales</taxon>
        <taxon>Propionibacteriaceae</taxon>
        <taxon>Brooklawnia</taxon>
    </lineage>
</organism>
<dbReference type="SUPFAM" id="SSF75420">
    <property type="entry name" value="YhbC-like, N-terminal domain"/>
    <property type="match status" value="1"/>
</dbReference>
<dbReference type="GO" id="GO:0006412">
    <property type="term" value="P:translation"/>
    <property type="evidence" value="ECO:0007669"/>
    <property type="project" value="TreeGrafter"/>
</dbReference>
<evidence type="ECO:0000256" key="3">
    <source>
        <dbReference type="HAMAP-Rule" id="MF_01077"/>
    </source>
</evidence>
<comment type="similarity">
    <text evidence="3">Belongs to the RimP family.</text>
</comment>
<comment type="subcellular location">
    <subcellularLocation>
        <location evidence="3">Cytoplasm</location>
    </subcellularLocation>
</comment>
<accession>A0AAN0MFE0</accession>
<dbReference type="NCBIfam" id="NF000930">
    <property type="entry name" value="PRK00092.2-2"/>
    <property type="match status" value="1"/>
</dbReference>
<keyword evidence="2 3" id="KW-0690">Ribosome biogenesis</keyword>
<dbReference type="Pfam" id="PF17384">
    <property type="entry name" value="DUF150_C"/>
    <property type="match status" value="1"/>
</dbReference>
<proteinExistence type="inferred from homology"/>
<dbReference type="PANTHER" id="PTHR33867:SF1">
    <property type="entry name" value="RIBOSOME MATURATION FACTOR RIMP"/>
    <property type="match status" value="1"/>
</dbReference>
<dbReference type="Gene3D" id="3.30.300.70">
    <property type="entry name" value="RimP-like superfamily, N-terminal"/>
    <property type="match status" value="1"/>
</dbReference>
<evidence type="ECO:0000313" key="6">
    <source>
        <dbReference type="EMBL" id="BEH01151.1"/>
    </source>
</evidence>
<evidence type="ECO:0000313" key="7">
    <source>
        <dbReference type="Proteomes" id="UP001431656"/>
    </source>
</evidence>